<evidence type="ECO:0000313" key="2">
    <source>
        <dbReference type="Proteomes" id="UP001597262"/>
    </source>
</evidence>
<organism evidence="1 2">
    <name type="scientific">Paenibacillus puldeungensis</name>
    <dbReference type="NCBI Taxonomy" id="696536"/>
    <lineage>
        <taxon>Bacteria</taxon>
        <taxon>Bacillati</taxon>
        <taxon>Bacillota</taxon>
        <taxon>Bacilli</taxon>
        <taxon>Bacillales</taxon>
        <taxon>Paenibacillaceae</taxon>
        <taxon>Paenibacillus</taxon>
    </lineage>
</organism>
<protein>
    <submittedName>
        <fullName evidence="1">Uncharacterized protein</fullName>
    </submittedName>
</protein>
<proteinExistence type="predicted"/>
<dbReference type="RefSeq" id="WP_379319139.1">
    <property type="nucleotide sequence ID" value="NZ_JBHTLM010000006.1"/>
</dbReference>
<evidence type="ECO:0000313" key="1">
    <source>
        <dbReference type="EMBL" id="MFD1176687.1"/>
    </source>
</evidence>
<gene>
    <name evidence="1" type="ORF">ACFQ3W_10290</name>
</gene>
<sequence length="342" mass="37126">MQLRPILTITLKMILCTGLLLPVSLSSWGLAGWMTLETAAAANQQVDPAPKELRRFAEDVIRKLAQSKSFTTWDGADTFIEPLGPGTHSWLVTVQPAQTKEEAEGTPLGYLIISVTADGQYKLVEYGAGPDSLYAKATLSVGLKDSGIASEMNSIEVTAIPLYGGPALAEWLIKEPGNGSAVQFLNASTGEQLPETVKSWELQTVSYKAPQTAAGSSQPELTPSRILRTAESFKPYDNLLWMTAKELPNKPEALIKQLTLSKQLVFVASGPKRTYSLPLPVYGYQTWTEDDSPNVDKKLTGSIYLLTGSAASPRLIALDALMDAGKFVKYQDQHSFTLTKAQ</sequence>
<comment type="caution">
    <text evidence="1">The sequence shown here is derived from an EMBL/GenBank/DDBJ whole genome shotgun (WGS) entry which is preliminary data.</text>
</comment>
<keyword evidence="2" id="KW-1185">Reference proteome</keyword>
<name>A0ABW3RWM5_9BACL</name>
<dbReference type="Proteomes" id="UP001597262">
    <property type="component" value="Unassembled WGS sequence"/>
</dbReference>
<accession>A0ABW3RWM5</accession>
<reference evidence="2" key="1">
    <citation type="journal article" date="2019" name="Int. J. Syst. Evol. Microbiol.">
        <title>The Global Catalogue of Microorganisms (GCM) 10K type strain sequencing project: providing services to taxonomists for standard genome sequencing and annotation.</title>
        <authorList>
            <consortium name="The Broad Institute Genomics Platform"/>
            <consortium name="The Broad Institute Genome Sequencing Center for Infectious Disease"/>
            <person name="Wu L."/>
            <person name="Ma J."/>
        </authorList>
    </citation>
    <scope>NUCLEOTIDE SEQUENCE [LARGE SCALE GENOMIC DNA]</scope>
    <source>
        <strain evidence="2">CCUG 59189</strain>
    </source>
</reference>
<dbReference type="EMBL" id="JBHTLM010000006">
    <property type="protein sequence ID" value="MFD1176687.1"/>
    <property type="molecule type" value="Genomic_DNA"/>
</dbReference>